<keyword evidence="2" id="KW-1185">Reference proteome</keyword>
<gene>
    <name evidence="1" type="ORF">AFM12_08585</name>
</gene>
<dbReference type="Proteomes" id="UP000050454">
    <property type="component" value="Unassembled WGS sequence"/>
</dbReference>
<dbReference type="PANTHER" id="PTHR41913:SF1">
    <property type="entry name" value="DUF1684 DOMAIN-CONTAINING PROTEIN"/>
    <property type="match status" value="1"/>
</dbReference>
<organism evidence="1 2">
    <name type="scientific">Jiulongibacter sediminis</name>
    <dbReference type="NCBI Taxonomy" id="1605367"/>
    <lineage>
        <taxon>Bacteria</taxon>
        <taxon>Pseudomonadati</taxon>
        <taxon>Bacteroidota</taxon>
        <taxon>Cytophagia</taxon>
        <taxon>Cytophagales</taxon>
        <taxon>Leadbetterellaceae</taxon>
        <taxon>Jiulongibacter</taxon>
    </lineage>
</organism>
<dbReference type="STRING" id="1605367.AFM12_08585"/>
<accession>A0A0P7C3Y4</accession>
<dbReference type="PANTHER" id="PTHR41913">
    <property type="entry name" value="DUF1684 DOMAIN-CONTAINING PROTEIN"/>
    <property type="match status" value="1"/>
</dbReference>
<reference evidence="1 2" key="1">
    <citation type="submission" date="2015-07" db="EMBL/GenBank/DDBJ databases">
        <title>The draft genome sequence of Leadbetterella sp. JN14-9.</title>
        <authorList>
            <person name="Liu Y."/>
            <person name="Du J."/>
            <person name="Shao Z."/>
        </authorList>
    </citation>
    <scope>NUCLEOTIDE SEQUENCE [LARGE SCALE GENOMIC DNA]</scope>
    <source>
        <strain evidence="1 2">JN14-9</strain>
    </source>
</reference>
<sequence>MISLIGLFFLTHPTFAQGFEKDVTDFRKTYKQEFLDNPNAPLKVEDLKFLDFFEPDEKYKVKCKFKLKGKGEPFEILTSSGDTKTYVVFGQFIFKINGKKQKLNVYRSLALMQNPLYKDYLFIPFKDLTNGSETYGGGRYIDLRMKELEGDEIWLDFNKAYNPYCAFSAGYSCPIPPIENHLKVTIRAGEKNYLGEYKGVH</sequence>
<dbReference type="Pfam" id="PF07920">
    <property type="entry name" value="DUF1684"/>
    <property type="match status" value="1"/>
</dbReference>
<evidence type="ECO:0000313" key="2">
    <source>
        <dbReference type="Proteomes" id="UP000050454"/>
    </source>
</evidence>
<evidence type="ECO:0008006" key="3">
    <source>
        <dbReference type="Google" id="ProtNLM"/>
    </source>
</evidence>
<dbReference type="InterPro" id="IPR012467">
    <property type="entry name" value="DUF1684"/>
</dbReference>
<protein>
    <recommendedName>
        <fullName evidence="3">DUF1684 domain-containing protein</fullName>
    </recommendedName>
</protein>
<comment type="caution">
    <text evidence="1">The sequence shown here is derived from an EMBL/GenBank/DDBJ whole genome shotgun (WGS) entry which is preliminary data.</text>
</comment>
<dbReference type="PATRIC" id="fig|1605367.3.peg.3098"/>
<proteinExistence type="predicted"/>
<name>A0A0P7C3Y4_9BACT</name>
<dbReference type="AlphaFoldDB" id="A0A0P7C3Y4"/>
<evidence type="ECO:0000313" key="1">
    <source>
        <dbReference type="EMBL" id="KPM49035.1"/>
    </source>
</evidence>
<dbReference type="EMBL" id="LGTQ01000006">
    <property type="protein sequence ID" value="KPM49035.1"/>
    <property type="molecule type" value="Genomic_DNA"/>
</dbReference>